<protein>
    <recommendedName>
        <fullName evidence="3">Guanylate cyclase domain-containing protein</fullName>
    </recommendedName>
</protein>
<dbReference type="InterPro" id="IPR041664">
    <property type="entry name" value="AAA_16"/>
</dbReference>
<dbReference type="Proteomes" id="UP000075025">
    <property type="component" value="Unassembled WGS sequence"/>
</dbReference>
<keyword evidence="1" id="KW-0547">Nucleotide-binding</keyword>
<dbReference type="GO" id="GO:0005737">
    <property type="term" value="C:cytoplasm"/>
    <property type="evidence" value="ECO:0007669"/>
    <property type="project" value="TreeGrafter"/>
</dbReference>
<dbReference type="InterPro" id="IPR027417">
    <property type="entry name" value="P-loop_NTPase"/>
</dbReference>
<dbReference type="PANTHER" id="PTHR16305">
    <property type="entry name" value="TESTICULAR SOLUBLE ADENYLYL CYCLASE"/>
    <property type="match status" value="1"/>
</dbReference>
<dbReference type="Pfam" id="PF12773">
    <property type="entry name" value="DZR"/>
    <property type="match status" value="1"/>
</dbReference>
<evidence type="ECO:0000256" key="1">
    <source>
        <dbReference type="ARBA" id="ARBA00022741"/>
    </source>
</evidence>
<dbReference type="InterPro" id="IPR025874">
    <property type="entry name" value="DZR"/>
</dbReference>
<reference evidence="4 5" key="1">
    <citation type="journal article" date="2016" name="Front. Microbiol.">
        <title>Genomic Resource of Rice Seed Associated Bacteria.</title>
        <authorList>
            <person name="Midha S."/>
            <person name="Bansal K."/>
            <person name="Sharma S."/>
            <person name="Kumar N."/>
            <person name="Patil P.P."/>
            <person name="Chaudhry V."/>
            <person name="Patil P.B."/>
        </authorList>
    </citation>
    <scope>NUCLEOTIDE SEQUENCE [LARGE SCALE GENOMIC DNA]</scope>
    <source>
        <strain evidence="4 5">NS220</strain>
    </source>
</reference>
<dbReference type="CDD" id="cd07302">
    <property type="entry name" value="CHD"/>
    <property type="match status" value="1"/>
</dbReference>
<evidence type="ECO:0000259" key="3">
    <source>
        <dbReference type="PROSITE" id="PS50125"/>
    </source>
</evidence>
<proteinExistence type="predicted"/>
<organism evidence="4 5">
    <name type="scientific">Microbacterium testaceum</name>
    <name type="common">Aureobacterium testaceum</name>
    <name type="synonym">Brevibacterium testaceum</name>
    <dbReference type="NCBI Taxonomy" id="2033"/>
    <lineage>
        <taxon>Bacteria</taxon>
        <taxon>Bacillati</taxon>
        <taxon>Actinomycetota</taxon>
        <taxon>Actinomycetes</taxon>
        <taxon>Micrococcales</taxon>
        <taxon>Microbacteriaceae</taxon>
        <taxon>Microbacterium</taxon>
    </lineage>
</organism>
<sequence>MGDTDQFCAACGTPLGACPGCGSRLPTGARFCPACGARTALEIPVHAGPPVAQRRVVSVLFCDLVGFTTLSQTRDAEDVREMLSEYFAAARTIIARYGGTVEKFIGDAVMAVWGVPSAHEDDAERAVRAGLSLTEAVSLLGERVGASGLSARVGITTDEVAVTVGAVGEGMVAGDPVNTAARIQALARPGSIWCDRSTAELVVGVVATRSTGRHSLKGRVGDVDLYMIEALPAGAVETDRRSLDVPLVGRRRDMAVLRELLHAVEEQRTPRIAVVNGPAGVGKSRLMREIEEYVEGLPSDVLWHRSRCLSYGDGIAFSALSAAVRVRIGATGTDTPEKIHDRLRASLHEIVDDAGERQWIQTHLLRLLGVGRRAEVEETDLDDAFSAWARWFELLAAQGPHGSTPVVWIIDDAHHADAGLVNFVDHLVGTASFAGLVVMLGRPELLERHPRLATHRRTTVVNLQLLTDDELGQLLSHVVDDLPHEVRDALVHRAEGNPLFAVETVRAMHDLGLLESTGAEFPRSPLRVADDTDLSSIDRMAAPTSLQVLIASRLDLLGADQRRLVTAGAVLGQVFTLAGLRALTGFSEHQTHALVADLVARDVFTWIRDRLSADGGRIGFLQPSVRDVAYAQQSRRDRIALHLAAVDHLQRQSEANSELAAVIAQHLRDARGLLPADDTLQETLTAQLLSWLTAAMERAAEVGGFDEVLTLGREIVALGADAPRETSTRLVMGEAAMALSQLDDVVTLLGPVATDAPDANDRARAAALAARAHALRGDAARRWRALEPFVDPAVVASLRPGPAATIAGRIMVWFEDNAEWTDALIWQERMLTSAERSGQPAVLASALFAVAQSESLRGHRVVGRELRRLAVDYSRENHLTAQLCYSLVVAQAFELEEDLAAAVEIGKETIAVATTAGDRSALEQAVANQALALCTLRRWDDLDALAEAHPVIDDWIAEITIRVQRALAAYARGDGEAAMALLDVPLRDDAEGIHRMWFLAPSAVRHWVRGERDAALEVAAHLVETAYHHCRLVDEYAHHLGMVGPWFIEAGQSERLREIARPALDAEPFERSPLLNDVLARLFDADHRGV</sequence>
<evidence type="ECO:0000256" key="2">
    <source>
        <dbReference type="ARBA" id="ARBA00022840"/>
    </source>
</evidence>
<evidence type="ECO:0000313" key="5">
    <source>
        <dbReference type="Proteomes" id="UP000075025"/>
    </source>
</evidence>
<feature type="domain" description="Guanylate cyclase" evidence="3">
    <location>
        <begin position="58"/>
        <end position="184"/>
    </location>
</feature>
<dbReference type="Gene3D" id="3.30.70.1230">
    <property type="entry name" value="Nucleotide cyclase"/>
    <property type="match status" value="1"/>
</dbReference>
<dbReference type="InterPro" id="IPR001054">
    <property type="entry name" value="A/G_cyclase"/>
</dbReference>
<dbReference type="GO" id="GO:0035556">
    <property type="term" value="P:intracellular signal transduction"/>
    <property type="evidence" value="ECO:0007669"/>
    <property type="project" value="InterPro"/>
</dbReference>
<name>A0A147EUP3_MICTE</name>
<dbReference type="GO" id="GO:0009190">
    <property type="term" value="P:cyclic nucleotide biosynthetic process"/>
    <property type="evidence" value="ECO:0007669"/>
    <property type="project" value="InterPro"/>
</dbReference>
<dbReference type="PANTHER" id="PTHR16305:SF28">
    <property type="entry name" value="GUANYLATE CYCLASE DOMAIN-CONTAINING PROTEIN"/>
    <property type="match status" value="1"/>
</dbReference>
<keyword evidence="2" id="KW-0067">ATP-binding</keyword>
<evidence type="ECO:0000313" key="4">
    <source>
        <dbReference type="EMBL" id="KTR93148.1"/>
    </source>
</evidence>
<dbReference type="AlphaFoldDB" id="A0A147EUP3"/>
<dbReference type="Pfam" id="PF13191">
    <property type="entry name" value="AAA_16"/>
    <property type="match status" value="1"/>
</dbReference>
<dbReference type="SMART" id="SM00044">
    <property type="entry name" value="CYCc"/>
    <property type="match status" value="1"/>
</dbReference>
<dbReference type="PROSITE" id="PS50125">
    <property type="entry name" value="GUANYLATE_CYCLASE_2"/>
    <property type="match status" value="1"/>
</dbReference>
<gene>
    <name evidence="4" type="ORF">NS220_13410</name>
</gene>
<dbReference type="Gene3D" id="3.40.50.300">
    <property type="entry name" value="P-loop containing nucleotide triphosphate hydrolases"/>
    <property type="match status" value="1"/>
</dbReference>
<comment type="caution">
    <text evidence="4">The sequence shown here is derived from an EMBL/GenBank/DDBJ whole genome shotgun (WGS) entry which is preliminary data.</text>
</comment>
<dbReference type="InterPro" id="IPR029787">
    <property type="entry name" value="Nucleotide_cyclase"/>
</dbReference>
<dbReference type="SUPFAM" id="SSF52540">
    <property type="entry name" value="P-loop containing nucleoside triphosphate hydrolases"/>
    <property type="match status" value="1"/>
</dbReference>
<dbReference type="GO" id="GO:0004016">
    <property type="term" value="F:adenylate cyclase activity"/>
    <property type="evidence" value="ECO:0007669"/>
    <property type="project" value="TreeGrafter"/>
</dbReference>
<dbReference type="PATRIC" id="fig|2033.6.peg.3996"/>
<accession>A0A147EUP3</accession>
<dbReference type="SUPFAM" id="SSF55073">
    <property type="entry name" value="Nucleotide cyclase"/>
    <property type="match status" value="1"/>
</dbReference>
<dbReference type="GO" id="GO:0005524">
    <property type="term" value="F:ATP binding"/>
    <property type="evidence" value="ECO:0007669"/>
    <property type="project" value="UniProtKB-KW"/>
</dbReference>
<dbReference type="Pfam" id="PF00211">
    <property type="entry name" value="Guanylate_cyc"/>
    <property type="match status" value="1"/>
</dbReference>
<dbReference type="EMBL" id="LDRT01000094">
    <property type="protein sequence ID" value="KTR93148.1"/>
    <property type="molecule type" value="Genomic_DNA"/>
</dbReference>